<dbReference type="InterPro" id="IPR000223">
    <property type="entry name" value="Pept_S26A_signal_pept_1"/>
</dbReference>
<dbReference type="SUPFAM" id="SSF51306">
    <property type="entry name" value="LexA/Signal peptidase"/>
    <property type="match status" value="2"/>
</dbReference>
<dbReference type="GO" id="GO:0016020">
    <property type="term" value="C:membrane"/>
    <property type="evidence" value="ECO:0007669"/>
    <property type="project" value="InterPro"/>
</dbReference>
<evidence type="ECO:0000313" key="11">
    <source>
        <dbReference type="Proteomes" id="UP000886722"/>
    </source>
</evidence>
<dbReference type="PROSITE" id="PS00761">
    <property type="entry name" value="SPASE_I_3"/>
    <property type="match status" value="1"/>
</dbReference>
<comment type="caution">
    <text evidence="10">The sequence shown here is derived from an EMBL/GenBank/DDBJ whole genome shotgun (WGS) entry which is preliminary data.</text>
</comment>
<feature type="domain" description="Peptidase S26" evidence="9">
    <location>
        <begin position="64"/>
        <end position="244"/>
    </location>
</feature>
<dbReference type="AlphaFoldDB" id="A0A9D1KBK4"/>
<reference evidence="10" key="2">
    <citation type="journal article" date="2021" name="PeerJ">
        <title>Extensive microbial diversity within the chicken gut microbiome revealed by metagenomics and culture.</title>
        <authorList>
            <person name="Gilroy R."/>
            <person name="Ravi A."/>
            <person name="Getino M."/>
            <person name="Pursley I."/>
            <person name="Horton D.L."/>
            <person name="Alikhan N.F."/>
            <person name="Baker D."/>
            <person name="Gharbi K."/>
            <person name="Hall N."/>
            <person name="Watson M."/>
            <person name="Adriaenssens E.M."/>
            <person name="Foster-Nyarko E."/>
            <person name="Jarju S."/>
            <person name="Secka A."/>
            <person name="Antonio M."/>
            <person name="Oren A."/>
            <person name="Chaudhuri R.R."/>
            <person name="La Ragione R."/>
            <person name="Hildebrand F."/>
            <person name="Pallen M.J."/>
        </authorList>
    </citation>
    <scope>NUCLEOTIDE SEQUENCE</scope>
    <source>
        <strain evidence="10">21143</strain>
    </source>
</reference>
<evidence type="ECO:0000256" key="7">
    <source>
        <dbReference type="PIRSR" id="PIRSR600223-1"/>
    </source>
</evidence>
<dbReference type="EMBL" id="DVKT01000001">
    <property type="protein sequence ID" value="HIT38428.1"/>
    <property type="molecule type" value="Genomic_DNA"/>
</dbReference>
<feature type="domain" description="Peptidase S26" evidence="9">
    <location>
        <begin position="405"/>
        <end position="440"/>
    </location>
</feature>
<dbReference type="CDD" id="cd06530">
    <property type="entry name" value="S26_SPase_I"/>
    <property type="match status" value="1"/>
</dbReference>
<evidence type="ECO:0000313" key="10">
    <source>
        <dbReference type="EMBL" id="HIT38428.1"/>
    </source>
</evidence>
<reference evidence="10" key="1">
    <citation type="submission" date="2020-10" db="EMBL/GenBank/DDBJ databases">
        <authorList>
            <person name="Gilroy R."/>
        </authorList>
    </citation>
    <scope>NUCLEOTIDE SEQUENCE</scope>
    <source>
        <strain evidence="10">21143</strain>
    </source>
</reference>
<sequence length="466" mass="54522">MQAVKKTRWIRFGVAAVLFILFAVWLDNYYILPFLVVMADIYLTRYVPWTFWKKSKNKTVLRVMEWVDAIVYALVAVYLINIFFFQNYKIPTSSLEKSLLVGDYLFVSKLSYGPRVPNTPLSFPLVQNTFPILNVKSYIEWPSWPYHRLAGLGKVKRGDIVVFNFPAGDTVAVRVPNPDYYTLVHYVGRDGVKRNKEQFGEVVYRPVDRRENYVKRCVGMPGDTFEIRDNQVYVDGKAIENPRNIQFNYFVMLQPGYRFSEKQFRELGVSVDDRRFVSAERGWYEDLLALGFMPDSDGAFPSIYHMPLTPEALNRVKKYPYVSKIVQEPGAFGGEAYPLGYGRGWTRADFGPLWIPKRGETVRLTAENYPLYERAIRDHEGNRLERRDGRIFINGKEADSYRFKMDYYMMLGDNRDNSADSRFWGLVPEDHVVGKPLFVWLSIDKDRSWFDGHIRWNRLFRPVSSL</sequence>
<evidence type="ECO:0000259" key="9">
    <source>
        <dbReference type="Pfam" id="PF10502"/>
    </source>
</evidence>
<feature type="active site" evidence="7">
    <location>
        <position position="215"/>
    </location>
</feature>
<keyword evidence="8" id="KW-0472">Membrane</keyword>
<keyword evidence="5" id="KW-0378">Hydrolase</keyword>
<dbReference type="InterPro" id="IPR019758">
    <property type="entry name" value="Pept_S26A_signal_pept_1_CS"/>
</dbReference>
<organism evidence="10 11">
    <name type="scientific">Candidatus Caccoplasma intestinavium</name>
    <dbReference type="NCBI Taxonomy" id="2840716"/>
    <lineage>
        <taxon>Bacteria</taxon>
        <taxon>Pseudomonadati</taxon>
        <taxon>Bacteroidota</taxon>
        <taxon>Bacteroidia</taxon>
        <taxon>Bacteroidales</taxon>
        <taxon>Bacteroidaceae</taxon>
        <taxon>Bacteroidaceae incertae sedis</taxon>
        <taxon>Candidatus Caccoplasma</taxon>
    </lineage>
</organism>
<evidence type="ECO:0000256" key="4">
    <source>
        <dbReference type="ARBA" id="ARBA00019232"/>
    </source>
</evidence>
<comment type="catalytic activity">
    <reaction evidence="1">
        <text>Cleavage of hydrophobic, N-terminal signal or leader sequences from secreted and periplasmic proteins.</text>
        <dbReference type="EC" id="3.4.21.89"/>
    </reaction>
</comment>
<accession>A0A9D1KBK4</accession>
<comment type="similarity">
    <text evidence="2">Belongs to the peptidase S26 family.</text>
</comment>
<dbReference type="InterPro" id="IPR019533">
    <property type="entry name" value="Peptidase_S26"/>
</dbReference>
<evidence type="ECO:0000256" key="2">
    <source>
        <dbReference type="ARBA" id="ARBA00009370"/>
    </source>
</evidence>
<protein>
    <recommendedName>
        <fullName evidence="4">Signal peptidase I</fullName>
        <ecNumber evidence="3">3.4.21.89</ecNumber>
    </recommendedName>
    <alternativeName>
        <fullName evidence="6">Leader peptidase I</fullName>
    </alternativeName>
</protein>
<dbReference type="PRINTS" id="PR00727">
    <property type="entry name" value="LEADERPTASE"/>
</dbReference>
<feature type="transmembrane region" description="Helical" evidence="8">
    <location>
        <begin position="9"/>
        <end position="26"/>
    </location>
</feature>
<gene>
    <name evidence="10" type="ORF">IAD06_00085</name>
</gene>
<evidence type="ECO:0000256" key="1">
    <source>
        <dbReference type="ARBA" id="ARBA00000677"/>
    </source>
</evidence>
<feature type="transmembrane region" description="Helical" evidence="8">
    <location>
        <begin position="63"/>
        <end position="85"/>
    </location>
</feature>
<dbReference type="GO" id="GO:0009003">
    <property type="term" value="F:signal peptidase activity"/>
    <property type="evidence" value="ECO:0007669"/>
    <property type="project" value="UniProtKB-EC"/>
</dbReference>
<dbReference type="GO" id="GO:0006465">
    <property type="term" value="P:signal peptide processing"/>
    <property type="evidence" value="ECO:0007669"/>
    <property type="project" value="InterPro"/>
</dbReference>
<evidence type="ECO:0000256" key="3">
    <source>
        <dbReference type="ARBA" id="ARBA00013208"/>
    </source>
</evidence>
<proteinExistence type="inferred from homology"/>
<keyword evidence="8" id="KW-1133">Transmembrane helix</keyword>
<feature type="transmembrane region" description="Helical" evidence="8">
    <location>
        <begin position="32"/>
        <end position="51"/>
    </location>
</feature>
<feature type="active site" evidence="7">
    <location>
        <position position="94"/>
    </location>
</feature>
<evidence type="ECO:0000256" key="8">
    <source>
        <dbReference type="SAM" id="Phobius"/>
    </source>
</evidence>
<dbReference type="InterPro" id="IPR036286">
    <property type="entry name" value="LexA/Signal_pep-like_sf"/>
</dbReference>
<dbReference type="Proteomes" id="UP000886722">
    <property type="component" value="Unassembled WGS sequence"/>
</dbReference>
<dbReference type="PANTHER" id="PTHR43390:SF1">
    <property type="entry name" value="CHLOROPLAST PROCESSING PEPTIDASE"/>
    <property type="match status" value="1"/>
</dbReference>
<evidence type="ECO:0000256" key="5">
    <source>
        <dbReference type="ARBA" id="ARBA00022801"/>
    </source>
</evidence>
<dbReference type="Gene3D" id="2.10.109.10">
    <property type="entry name" value="Umud Fragment, subunit A"/>
    <property type="match status" value="2"/>
</dbReference>
<keyword evidence="8" id="KW-0812">Transmembrane</keyword>
<name>A0A9D1KBK4_9BACT</name>
<dbReference type="PANTHER" id="PTHR43390">
    <property type="entry name" value="SIGNAL PEPTIDASE I"/>
    <property type="match status" value="1"/>
</dbReference>
<evidence type="ECO:0000256" key="6">
    <source>
        <dbReference type="ARBA" id="ARBA00029906"/>
    </source>
</evidence>
<dbReference type="Pfam" id="PF10502">
    <property type="entry name" value="Peptidase_S26"/>
    <property type="match status" value="2"/>
</dbReference>
<dbReference type="EC" id="3.4.21.89" evidence="3"/>
<dbReference type="GO" id="GO:0004252">
    <property type="term" value="F:serine-type endopeptidase activity"/>
    <property type="evidence" value="ECO:0007669"/>
    <property type="project" value="InterPro"/>
</dbReference>